<dbReference type="PANTHER" id="PTHR34220">
    <property type="entry name" value="SENSOR HISTIDINE KINASE YPDA"/>
    <property type="match status" value="1"/>
</dbReference>
<feature type="domain" description="HAMP" evidence="6">
    <location>
        <begin position="314"/>
        <end position="366"/>
    </location>
</feature>
<dbReference type="InterPro" id="IPR036890">
    <property type="entry name" value="HATPase_C_sf"/>
</dbReference>
<reference evidence="7 8" key="1">
    <citation type="journal article" date="2013" name="Genome Announc.">
        <title>Draft Genome Sequence of the Cellulolytic, Mesophilic, Anaerobic Bacterium Clostridium termitidis Strain CT1112 (DSM 5398).</title>
        <authorList>
            <person name="Lal S."/>
            <person name="Ramachandran U."/>
            <person name="Zhang X."/>
            <person name="Munir R."/>
            <person name="Sparling R."/>
            <person name="Levin D.B."/>
        </authorList>
    </citation>
    <scope>NUCLEOTIDE SEQUENCE [LARGE SCALE GENOMIC DNA]</scope>
    <source>
        <strain evidence="7 8">CT1112</strain>
    </source>
</reference>
<sequence>MRSDKKVRLSFIKKLFICFTIMSFIPVLVLGTLTYTISSRESMRNLENQASETVDQALNSLGRTLDEYKSAISYFCKDEEIISMLDAGRVTEKSRTSIYQKMYIMLAGKPTSVAMHLIKADGSFSVSTSQIPEVYEIKNHEDWGVFRKLNSNDESMEYSNRYTAKNGIRYCMAVAHNIKKDNVVLGYVIMDIPEEAFKAALGAVNPAIPMKYAIADKNYYILYDETFGYRPGSFLDNNIRDKIFQMQSGKKIYLDEPYRLLSYSETKDDYQLRIISSVPVEMVVINSNYITVTTLAVAIGAILMCLILSPLIIRGLTKPLSTIIHTMNRVRTGDTAARVTVKNNDEFGYIGKNLNTMLDNLNELYQKDLEKQNRLRLAELKALHSQINPHFLYNTLDSIKWLAKLSGINDIVVMVSQLGRLLKSSINNQRDIVQISEEISLIGSYISIQKVRYSNKFEVDMEVDPDIMSCEVPKLIIQPIVENAIIHGIEDKIGKAHLKIRGWKDNDRIIFEITDDGVGMSLDDLEGIRKKVQAEDMGKSSIGLANVDKRIKLYYGEQYGLAISSEANVGTIMRVVMPFFEIQQEKTEGESEDHDKNRCS</sequence>
<dbReference type="STRING" id="1195236.CTER_4293"/>
<dbReference type="Pfam" id="PF02518">
    <property type="entry name" value="HATPase_c"/>
    <property type="match status" value="1"/>
</dbReference>
<evidence type="ECO:0000313" key="7">
    <source>
        <dbReference type="EMBL" id="EMS70097.1"/>
    </source>
</evidence>
<dbReference type="Pfam" id="PF00672">
    <property type="entry name" value="HAMP"/>
    <property type="match status" value="1"/>
</dbReference>
<dbReference type="Gene3D" id="3.30.565.10">
    <property type="entry name" value="Histidine kinase-like ATPase, C-terminal domain"/>
    <property type="match status" value="1"/>
</dbReference>
<comment type="subcellular location">
    <subcellularLocation>
        <location evidence="1">Membrane</location>
    </subcellularLocation>
</comment>
<dbReference type="CDD" id="cd06225">
    <property type="entry name" value="HAMP"/>
    <property type="match status" value="1"/>
</dbReference>
<evidence type="ECO:0000256" key="5">
    <source>
        <dbReference type="SAM" id="Phobius"/>
    </source>
</evidence>
<dbReference type="PATRIC" id="fig|1195236.3.peg.4471"/>
<dbReference type="Gene3D" id="6.10.340.10">
    <property type="match status" value="1"/>
</dbReference>
<evidence type="ECO:0000256" key="4">
    <source>
        <dbReference type="ARBA" id="ARBA00022777"/>
    </source>
</evidence>
<dbReference type="SUPFAM" id="SSF158472">
    <property type="entry name" value="HAMP domain-like"/>
    <property type="match status" value="1"/>
</dbReference>
<evidence type="ECO:0000259" key="6">
    <source>
        <dbReference type="PROSITE" id="PS50885"/>
    </source>
</evidence>
<keyword evidence="3" id="KW-0808">Transferase</keyword>
<dbReference type="Proteomes" id="UP000014155">
    <property type="component" value="Unassembled WGS sequence"/>
</dbReference>
<dbReference type="InterPro" id="IPR003594">
    <property type="entry name" value="HATPase_dom"/>
</dbReference>
<evidence type="ECO:0000256" key="1">
    <source>
        <dbReference type="ARBA" id="ARBA00004370"/>
    </source>
</evidence>
<dbReference type="PANTHER" id="PTHR34220:SF7">
    <property type="entry name" value="SENSOR HISTIDINE KINASE YPDA"/>
    <property type="match status" value="1"/>
</dbReference>
<name>S0FGF5_RUMCE</name>
<feature type="transmembrane region" description="Helical" evidence="5">
    <location>
        <begin position="289"/>
        <end position="313"/>
    </location>
</feature>
<keyword evidence="5" id="KW-0472">Membrane</keyword>
<dbReference type="SMART" id="SM00304">
    <property type="entry name" value="HAMP"/>
    <property type="match status" value="1"/>
</dbReference>
<dbReference type="GO" id="GO:0000155">
    <property type="term" value="F:phosphorelay sensor kinase activity"/>
    <property type="evidence" value="ECO:0007669"/>
    <property type="project" value="InterPro"/>
</dbReference>
<dbReference type="InterPro" id="IPR010559">
    <property type="entry name" value="Sig_transdc_His_kin_internal"/>
</dbReference>
<accession>S0FGF5</accession>
<keyword evidence="2" id="KW-0597">Phosphoprotein</keyword>
<keyword evidence="8" id="KW-1185">Reference proteome</keyword>
<gene>
    <name evidence="7" type="ORF">CTER_4293</name>
</gene>
<evidence type="ECO:0000256" key="3">
    <source>
        <dbReference type="ARBA" id="ARBA00022679"/>
    </source>
</evidence>
<keyword evidence="4 7" id="KW-0418">Kinase</keyword>
<protein>
    <submittedName>
        <fullName evidence="7">Integral membrane sensor signal transduction histidine kinase</fullName>
    </submittedName>
</protein>
<comment type="caution">
    <text evidence="7">The sequence shown here is derived from an EMBL/GenBank/DDBJ whole genome shotgun (WGS) entry which is preliminary data.</text>
</comment>
<dbReference type="SUPFAM" id="SSF55874">
    <property type="entry name" value="ATPase domain of HSP90 chaperone/DNA topoisomerase II/histidine kinase"/>
    <property type="match status" value="1"/>
</dbReference>
<proteinExistence type="predicted"/>
<dbReference type="PROSITE" id="PS50885">
    <property type="entry name" value="HAMP"/>
    <property type="match status" value="1"/>
</dbReference>
<dbReference type="AlphaFoldDB" id="S0FGF5"/>
<feature type="transmembrane region" description="Helical" evidence="5">
    <location>
        <begin position="15"/>
        <end position="37"/>
    </location>
</feature>
<dbReference type="GO" id="GO:0016020">
    <property type="term" value="C:membrane"/>
    <property type="evidence" value="ECO:0007669"/>
    <property type="project" value="UniProtKB-SubCell"/>
</dbReference>
<dbReference type="EMBL" id="AORV01000060">
    <property type="protein sequence ID" value="EMS70097.1"/>
    <property type="molecule type" value="Genomic_DNA"/>
</dbReference>
<dbReference type="Pfam" id="PF06580">
    <property type="entry name" value="His_kinase"/>
    <property type="match status" value="1"/>
</dbReference>
<dbReference type="eggNOG" id="COG2972">
    <property type="taxonomic scope" value="Bacteria"/>
</dbReference>
<dbReference type="InterPro" id="IPR003660">
    <property type="entry name" value="HAMP_dom"/>
</dbReference>
<organism evidence="7 8">
    <name type="scientific">Ruminiclostridium cellobioparum subsp. termitidis CT1112</name>
    <dbReference type="NCBI Taxonomy" id="1195236"/>
    <lineage>
        <taxon>Bacteria</taxon>
        <taxon>Bacillati</taxon>
        <taxon>Bacillota</taxon>
        <taxon>Clostridia</taxon>
        <taxon>Eubacteriales</taxon>
        <taxon>Oscillospiraceae</taxon>
        <taxon>Ruminiclostridium</taxon>
    </lineage>
</organism>
<keyword evidence="5" id="KW-1133">Transmembrane helix</keyword>
<dbReference type="RefSeq" id="WP_004629191.1">
    <property type="nucleotide sequence ID" value="NZ_AORV01000060.1"/>
</dbReference>
<dbReference type="InterPro" id="IPR050640">
    <property type="entry name" value="Bact_2-comp_sensor_kinase"/>
</dbReference>
<evidence type="ECO:0000313" key="8">
    <source>
        <dbReference type="Proteomes" id="UP000014155"/>
    </source>
</evidence>
<keyword evidence="5" id="KW-0812">Transmembrane</keyword>
<evidence type="ECO:0000256" key="2">
    <source>
        <dbReference type="ARBA" id="ARBA00022553"/>
    </source>
</evidence>